<evidence type="ECO:0000313" key="24">
    <source>
        <dbReference type="Proteomes" id="UP000077755"/>
    </source>
</evidence>
<proteinExistence type="inferred from homology"/>
<evidence type="ECO:0000256" key="9">
    <source>
        <dbReference type="ARBA" id="ARBA00022614"/>
    </source>
</evidence>
<protein>
    <recommendedName>
        <fullName evidence="5">non-specific serine/threonine protein kinase</fullName>
        <ecNumber evidence="5">2.7.11.1</ecNumber>
    </recommendedName>
</protein>
<dbReference type="Gene3D" id="3.80.10.10">
    <property type="entry name" value="Ribonuclease Inhibitor"/>
    <property type="match status" value="4"/>
</dbReference>
<dbReference type="Gramene" id="KZM91177">
    <property type="protein sequence ID" value="KZM91177"/>
    <property type="gene ID" value="DCAR_021458"/>
</dbReference>
<dbReference type="OrthoDB" id="2021138at2759"/>
<evidence type="ECO:0000256" key="15">
    <source>
        <dbReference type="ARBA" id="ARBA00022777"/>
    </source>
</evidence>
<dbReference type="FunFam" id="3.80.10.10:FF:000233">
    <property type="entry name" value="Leucine-rich repeat receptor-like protein kinase TDR"/>
    <property type="match status" value="1"/>
</dbReference>
<dbReference type="SMART" id="SM00369">
    <property type="entry name" value="LRR_TYP"/>
    <property type="match status" value="5"/>
</dbReference>
<evidence type="ECO:0000256" key="7">
    <source>
        <dbReference type="ARBA" id="ARBA00022527"/>
    </source>
</evidence>
<evidence type="ECO:0000256" key="2">
    <source>
        <dbReference type="ARBA" id="ARBA00004479"/>
    </source>
</evidence>
<reference evidence="23" key="1">
    <citation type="journal article" date="2016" name="Nat. Genet.">
        <title>A high-quality carrot genome assembly provides new insights into carotenoid accumulation and asterid genome evolution.</title>
        <authorList>
            <person name="Iorizzo M."/>
            <person name="Ellison S."/>
            <person name="Senalik D."/>
            <person name="Zeng P."/>
            <person name="Satapoomin P."/>
            <person name="Huang J."/>
            <person name="Bowman M."/>
            <person name="Iovene M."/>
            <person name="Sanseverino W."/>
            <person name="Cavagnaro P."/>
            <person name="Yildiz M."/>
            <person name="Macko-Podgorni A."/>
            <person name="Moranska E."/>
            <person name="Grzebelus E."/>
            <person name="Grzebelus D."/>
            <person name="Ashrafi H."/>
            <person name="Zheng Z."/>
            <person name="Cheng S."/>
            <person name="Spooner D."/>
            <person name="Van Deynze A."/>
            <person name="Simon P."/>
        </authorList>
    </citation>
    <scope>NUCLEOTIDE SEQUENCE</scope>
    <source>
        <tissue evidence="23">Leaf</tissue>
    </source>
</reference>
<comment type="similarity">
    <text evidence="4">Belongs to the RLP family.</text>
</comment>
<dbReference type="EC" id="2.7.11.1" evidence="5"/>
<sequence length="984" mass="108666">MAHPNFSFFLVLLLALLFSTHSASPSPTNVISVLLKAKNHQLIDSENRLSDWTNTTQYAPCDWTGVTCNSSTVISIDLRSFNLNGSFPSLFCKIHTLRHLNLFDNNLSGTISSDSISFCSHLHSLNLSSNYFTGNLPDFGAHFTNLTSLDLSSNNFSGHVPESFGSFPALKVLCLVNNLLNGTFPEFLTNLSTLTDLQLAYNPFQPSRLPSTIGKLAKLENMFLSFLNLNGVIPECIGNLSALRNLDLSQNSLSGEIPSSIGDLASVEQIELYRNQLSGELPNTFSNLKSLLRFDASENKLVGRIPISLAALPLESLALNDNFISGSVPQVLSSNPNLYQLKVFNNNLTGSLPLDLGKHSGLVDIDVSGNNLEGTLPPYLCYRKKLQRLVTFSNKFSGVIPQLYGECTSLNYIRIFDNSLSGKLPVGFWNLPGLTFLENRNNRLEGSIHPSISNARGLTRLLISGNDFSGGFIPEICNLKELVVIDMSHNRFSGQLPSCITTLKNLEKLDLQGNMFTGVIPNTVSSWTVLTDLDLSSNKFSGEIPSELGDLQVLTYLDLSRNLLSGEIPVTLIKLKLDVFNVSDNALEGVVPVVFDNELFSPSLMGNPGLCSPDLKLLPPCSEQKASSLWKVMLLFVVTLVLLGLLFCLLIMTQRLPYFEENMRRSLKITTFQRVEFNEEDVLNELVDENIIGLGGSGKVYRVKMETGQTVAVKKLFGVDENAETDHVFWSEVESLGNIRHVNIVKLLFTCSGEDFRVLVYEYLKNGSLGDVLHGGKVGEVLDWAKRYEIAEGTAQGLAYLHHDCVPAIVHRDVKSNNILLDEEYRPQLADFGLAKMLNKKDDRECMSRVAGSYGYIAPEYAYTLKVTEKSDVYSFGVVLLELISGKRPNDPLFGDSQDIVKWARSVFSSYMQESTHTGHHLKGLAQLVDPSMGASSRECKEIEKVLDIALICTAASPDNRPSMRKVVELLKGLKLLRSSHAEA</sequence>
<dbReference type="SUPFAM" id="SSF56112">
    <property type="entry name" value="Protein kinase-like (PK-like)"/>
    <property type="match status" value="1"/>
</dbReference>
<comment type="catalytic activity">
    <reaction evidence="21">
        <text>L-seryl-[protein] + ATP = O-phospho-L-seryl-[protein] + ADP + H(+)</text>
        <dbReference type="Rhea" id="RHEA:17989"/>
        <dbReference type="Rhea" id="RHEA-COMP:9863"/>
        <dbReference type="Rhea" id="RHEA-COMP:11604"/>
        <dbReference type="ChEBI" id="CHEBI:15378"/>
        <dbReference type="ChEBI" id="CHEBI:29999"/>
        <dbReference type="ChEBI" id="CHEBI:30616"/>
        <dbReference type="ChEBI" id="CHEBI:83421"/>
        <dbReference type="ChEBI" id="CHEBI:456216"/>
        <dbReference type="EC" id="2.7.11.1"/>
    </reaction>
</comment>
<evidence type="ECO:0000256" key="4">
    <source>
        <dbReference type="ARBA" id="ARBA00009592"/>
    </source>
</evidence>
<dbReference type="InterPro" id="IPR032675">
    <property type="entry name" value="LRR_dom_sf"/>
</dbReference>
<keyword evidence="12" id="KW-0732">Signal</keyword>
<dbReference type="SMART" id="SM00220">
    <property type="entry name" value="S_TKc"/>
    <property type="match status" value="1"/>
</dbReference>
<dbReference type="InterPro" id="IPR013210">
    <property type="entry name" value="LRR_N_plant-typ"/>
</dbReference>
<dbReference type="GO" id="GO:0004674">
    <property type="term" value="F:protein serine/threonine kinase activity"/>
    <property type="evidence" value="ECO:0007669"/>
    <property type="project" value="UniProtKB-KW"/>
</dbReference>
<evidence type="ECO:0000256" key="3">
    <source>
        <dbReference type="ARBA" id="ARBA00008684"/>
    </source>
</evidence>
<keyword evidence="14" id="KW-0547">Nucleotide-binding</keyword>
<dbReference type="GO" id="GO:0005886">
    <property type="term" value="C:plasma membrane"/>
    <property type="evidence" value="ECO:0007669"/>
    <property type="project" value="UniProtKB-SubCell"/>
</dbReference>
<keyword evidence="11" id="KW-0812">Transmembrane</keyword>
<reference evidence="23" key="2">
    <citation type="submission" date="2022-03" db="EMBL/GenBank/DDBJ databases">
        <title>Draft title - Genomic analysis of global carrot germplasm unveils the trajectory of domestication and the origin of high carotenoid orange carrot.</title>
        <authorList>
            <person name="Iorizzo M."/>
            <person name="Ellison S."/>
            <person name="Senalik D."/>
            <person name="Macko-Podgorni A."/>
            <person name="Grzebelus D."/>
            <person name="Bostan H."/>
            <person name="Rolling W."/>
            <person name="Curaba J."/>
            <person name="Simon P."/>
        </authorList>
    </citation>
    <scope>NUCLEOTIDE SEQUENCE</scope>
    <source>
        <tissue evidence="23">Leaf</tissue>
    </source>
</reference>
<keyword evidence="7" id="KW-0723">Serine/threonine-protein kinase</keyword>
<dbReference type="EMBL" id="CP093348">
    <property type="protein sequence ID" value="WOH05393.1"/>
    <property type="molecule type" value="Genomic_DNA"/>
</dbReference>
<dbReference type="FunFam" id="3.80.10.10:FF:000275">
    <property type="entry name" value="Leucine-rich repeat receptor-like protein kinase"/>
    <property type="match status" value="1"/>
</dbReference>
<feature type="domain" description="Protein kinase" evidence="22">
    <location>
        <begin position="686"/>
        <end position="977"/>
    </location>
</feature>
<evidence type="ECO:0000256" key="14">
    <source>
        <dbReference type="ARBA" id="ARBA00022741"/>
    </source>
</evidence>
<evidence type="ECO:0000256" key="12">
    <source>
        <dbReference type="ARBA" id="ARBA00022729"/>
    </source>
</evidence>
<dbReference type="PROSITE" id="PS00107">
    <property type="entry name" value="PROTEIN_KINASE_ATP"/>
    <property type="match status" value="1"/>
</dbReference>
<dbReference type="Proteomes" id="UP000077755">
    <property type="component" value="Chromosome 6"/>
</dbReference>
<dbReference type="GO" id="GO:0051707">
    <property type="term" value="P:response to other organism"/>
    <property type="evidence" value="ECO:0007669"/>
    <property type="project" value="UniProtKB-ARBA"/>
</dbReference>
<dbReference type="InterPro" id="IPR011009">
    <property type="entry name" value="Kinase-like_dom_sf"/>
</dbReference>
<dbReference type="GO" id="GO:0006952">
    <property type="term" value="P:defense response"/>
    <property type="evidence" value="ECO:0007669"/>
    <property type="project" value="UniProtKB-ARBA"/>
</dbReference>
<evidence type="ECO:0000256" key="21">
    <source>
        <dbReference type="ARBA" id="ARBA00048679"/>
    </source>
</evidence>
<dbReference type="InterPro" id="IPR017441">
    <property type="entry name" value="Protein_kinase_ATP_BS"/>
</dbReference>
<evidence type="ECO:0000256" key="1">
    <source>
        <dbReference type="ARBA" id="ARBA00004162"/>
    </source>
</evidence>
<gene>
    <name evidence="23" type="ORF">DCAR_0624809</name>
</gene>
<dbReference type="AlphaFoldDB" id="A0A164W209"/>
<comment type="similarity">
    <text evidence="3">Belongs to the protein kinase superfamily. Ser/Thr protein kinase family.</text>
</comment>
<dbReference type="InterPro" id="IPR001611">
    <property type="entry name" value="Leu-rich_rpt"/>
</dbReference>
<evidence type="ECO:0000256" key="16">
    <source>
        <dbReference type="ARBA" id="ARBA00022840"/>
    </source>
</evidence>
<evidence type="ECO:0000259" key="22">
    <source>
        <dbReference type="PROSITE" id="PS50011"/>
    </source>
</evidence>
<accession>A0A164W209</accession>
<evidence type="ECO:0000256" key="20">
    <source>
        <dbReference type="ARBA" id="ARBA00047899"/>
    </source>
</evidence>
<keyword evidence="15" id="KW-0418">Kinase</keyword>
<dbReference type="InterPro" id="IPR003591">
    <property type="entry name" value="Leu-rich_rpt_typical-subtyp"/>
</dbReference>
<dbReference type="FunFam" id="3.80.10.10:FF:000453">
    <property type="entry name" value="Leucine-rich receptor-like protein kinase family protein"/>
    <property type="match status" value="1"/>
</dbReference>
<dbReference type="GO" id="GO:0033612">
    <property type="term" value="F:receptor serine/threonine kinase binding"/>
    <property type="evidence" value="ECO:0007669"/>
    <property type="project" value="TreeGrafter"/>
</dbReference>
<dbReference type="Gene3D" id="1.10.510.10">
    <property type="entry name" value="Transferase(Phosphotransferase) domain 1"/>
    <property type="match status" value="1"/>
</dbReference>
<keyword evidence="8" id="KW-0597">Phosphoprotein</keyword>
<dbReference type="PROSITE" id="PS00108">
    <property type="entry name" value="PROTEIN_KINASE_ST"/>
    <property type="match status" value="1"/>
</dbReference>
<dbReference type="OMA" id="PPYLCYR"/>
<comment type="catalytic activity">
    <reaction evidence="20">
        <text>L-threonyl-[protein] + ATP = O-phospho-L-threonyl-[protein] + ADP + H(+)</text>
        <dbReference type="Rhea" id="RHEA:46608"/>
        <dbReference type="Rhea" id="RHEA-COMP:11060"/>
        <dbReference type="Rhea" id="RHEA-COMP:11605"/>
        <dbReference type="ChEBI" id="CHEBI:15378"/>
        <dbReference type="ChEBI" id="CHEBI:30013"/>
        <dbReference type="ChEBI" id="CHEBI:30616"/>
        <dbReference type="ChEBI" id="CHEBI:61977"/>
        <dbReference type="ChEBI" id="CHEBI:456216"/>
        <dbReference type="EC" id="2.7.11.1"/>
    </reaction>
</comment>
<keyword evidence="10" id="KW-0808">Transferase</keyword>
<evidence type="ECO:0000256" key="6">
    <source>
        <dbReference type="ARBA" id="ARBA00022475"/>
    </source>
</evidence>
<dbReference type="InterPro" id="IPR050647">
    <property type="entry name" value="Plant_LRR-RLKs"/>
</dbReference>
<dbReference type="GO" id="GO:0009791">
    <property type="term" value="P:post-embryonic development"/>
    <property type="evidence" value="ECO:0007669"/>
    <property type="project" value="UniProtKB-ARBA"/>
</dbReference>
<keyword evidence="19" id="KW-0325">Glycoprotein</keyword>
<dbReference type="Pfam" id="PF13855">
    <property type="entry name" value="LRR_8"/>
    <property type="match status" value="2"/>
</dbReference>
<evidence type="ECO:0000256" key="10">
    <source>
        <dbReference type="ARBA" id="ARBA00022679"/>
    </source>
</evidence>
<evidence type="ECO:0000256" key="19">
    <source>
        <dbReference type="ARBA" id="ARBA00023180"/>
    </source>
</evidence>
<dbReference type="Gene3D" id="3.30.200.20">
    <property type="entry name" value="Phosphorylase Kinase, domain 1"/>
    <property type="match status" value="1"/>
</dbReference>
<dbReference type="PROSITE" id="PS50011">
    <property type="entry name" value="PROTEIN_KINASE_DOM"/>
    <property type="match status" value="1"/>
</dbReference>
<dbReference type="InterPro" id="IPR000719">
    <property type="entry name" value="Prot_kinase_dom"/>
</dbReference>
<organism evidence="23 24">
    <name type="scientific">Daucus carota subsp. sativus</name>
    <name type="common">Carrot</name>
    <dbReference type="NCBI Taxonomy" id="79200"/>
    <lineage>
        <taxon>Eukaryota</taxon>
        <taxon>Viridiplantae</taxon>
        <taxon>Streptophyta</taxon>
        <taxon>Embryophyta</taxon>
        <taxon>Tracheophyta</taxon>
        <taxon>Spermatophyta</taxon>
        <taxon>Magnoliopsida</taxon>
        <taxon>eudicotyledons</taxon>
        <taxon>Gunneridae</taxon>
        <taxon>Pentapetalae</taxon>
        <taxon>asterids</taxon>
        <taxon>campanulids</taxon>
        <taxon>Apiales</taxon>
        <taxon>Apiaceae</taxon>
        <taxon>Apioideae</taxon>
        <taxon>Scandiceae</taxon>
        <taxon>Daucinae</taxon>
        <taxon>Daucus</taxon>
        <taxon>Daucus sect. Daucus</taxon>
    </lineage>
</organism>
<dbReference type="SUPFAM" id="SSF52058">
    <property type="entry name" value="L domain-like"/>
    <property type="match status" value="2"/>
</dbReference>
<keyword evidence="9" id="KW-0433">Leucine-rich repeat</keyword>
<dbReference type="Pfam" id="PF08263">
    <property type="entry name" value="LRRNT_2"/>
    <property type="match status" value="1"/>
</dbReference>
<evidence type="ECO:0000256" key="8">
    <source>
        <dbReference type="ARBA" id="ARBA00022553"/>
    </source>
</evidence>
<dbReference type="KEGG" id="dcr:108226834"/>
<evidence type="ECO:0000256" key="17">
    <source>
        <dbReference type="ARBA" id="ARBA00022989"/>
    </source>
</evidence>
<keyword evidence="24" id="KW-1185">Reference proteome</keyword>
<evidence type="ECO:0000256" key="5">
    <source>
        <dbReference type="ARBA" id="ARBA00012513"/>
    </source>
</evidence>
<keyword evidence="6" id="KW-1003">Cell membrane</keyword>
<comment type="subcellular location">
    <subcellularLocation>
        <location evidence="1">Cell membrane</location>
        <topology evidence="1">Single-pass membrane protein</topology>
    </subcellularLocation>
    <subcellularLocation>
        <location evidence="2">Membrane</location>
        <topology evidence="2">Single-pass type I membrane protein</topology>
    </subcellularLocation>
</comment>
<keyword evidence="16" id="KW-0067">ATP-binding</keyword>
<name>A0A164W209_DAUCS</name>
<dbReference type="FunFam" id="1.10.510.10:FF:000417">
    <property type="entry name" value="Leucine-rich repeat receptor-like protein kinase"/>
    <property type="match status" value="1"/>
</dbReference>
<dbReference type="PANTHER" id="PTHR48056:SF35">
    <property type="entry name" value="LRR RECEPTOR-LIKE SERINE_THREONINE-PROTEIN KINASE HSL2"/>
    <property type="match status" value="1"/>
</dbReference>
<evidence type="ECO:0000256" key="13">
    <source>
        <dbReference type="ARBA" id="ARBA00022737"/>
    </source>
</evidence>
<keyword evidence="13" id="KW-0677">Repeat</keyword>
<evidence type="ECO:0000256" key="11">
    <source>
        <dbReference type="ARBA" id="ARBA00022692"/>
    </source>
</evidence>
<evidence type="ECO:0000256" key="18">
    <source>
        <dbReference type="ARBA" id="ARBA00023136"/>
    </source>
</evidence>
<dbReference type="InterPro" id="IPR008271">
    <property type="entry name" value="Ser/Thr_kinase_AS"/>
</dbReference>
<keyword evidence="18" id="KW-0472">Membrane</keyword>
<dbReference type="Pfam" id="PF00560">
    <property type="entry name" value="LRR_1"/>
    <property type="match status" value="5"/>
</dbReference>
<dbReference type="Pfam" id="PF00069">
    <property type="entry name" value="Pkinase"/>
    <property type="match status" value="1"/>
</dbReference>
<dbReference type="GO" id="GO:0005524">
    <property type="term" value="F:ATP binding"/>
    <property type="evidence" value="ECO:0007669"/>
    <property type="project" value="UniProtKB-UniRule"/>
</dbReference>
<evidence type="ECO:0000313" key="23">
    <source>
        <dbReference type="EMBL" id="WOH05393.1"/>
    </source>
</evidence>
<dbReference type="PANTHER" id="PTHR48056">
    <property type="entry name" value="LRR RECEPTOR-LIKE SERINE/THREONINE-PROTEIN KINASE-RELATED"/>
    <property type="match status" value="1"/>
</dbReference>
<keyword evidence="17" id="KW-1133">Transmembrane helix</keyword>